<dbReference type="PANTHER" id="PTHR12691">
    <property type="entry name" value="MEDIATOR OF RNA POLYMERASE II TRANSCRIPTION SUBUNIT 23"/>
    <property type="match status" value="1"/>
</dbReference>
<dbReference type="Pfam" id="PF11573">
    <property type="entry name" value="Med23"/>
    <property type="match status" value="1"/>
</dbReference>
<comment type="similarity">
    <text evidence="2">Belongs to the Mediator complex subunit 23 family.</text>
</comment>
<dbReference type="InterPro" id="IPR021629">
    <property type="entry name" value="Mediator_Med23"/>
</dbReference>
<protein>
    <recommendedName>
        <fullName evidence="3">Mediator of RNA polymerase II transcription subunit 23</fullName>
    </recommendedName>
    <alternativeName>
        <fullName evidence="7">Mediator complex subunit 23</fullName>
    </alternativeName>
</protein>
<dbReference type="GO" id="GO:0006357">
    <property type="term" value="P:regulation of transcription by RNA polymerase II"/>
    <property type="evidence" value="ECO:0007669"/>
    <property type="project" value="TreeGrafter"/>
</dbReference>
<evidence type="ECO:0000256" key="2">
    <source>
        <dbReference type="ARBA" id="ARBA00010222"/>
    </source>
</evidence>
<evidence type="ECO:0000256" key="7">
    <source>
        <dbReference type="ARBA" id="ARBA00031961"/>
    </source>
</evidence>
<accession>A0A8R1E6G4</accession>
<evidence type="ECO:0000256" key="5">
    <source>
        <dbReference type="ARBA" id="ARBA00023163"/>
    </source>
</evidence>
<evidence type="ECO:0000313" key="8">
    <source>
        <dbReference type="EnsemblMetazoa" id="CJA27339.1"/>
    </source>
</evidence>
<reference evidence="9" key="1">
    <citation type="submission" date="2010-08" db="EMBL/GenBank/DDBJ databases">
        <authorList>
            <consortium name="Caenorhabditis japonica Sequencing Consortium"/>
            <person name="Wilson R.K."/>
        </authorList>
    </citation>
    <scope>NUCLEOTIDE SEQUENCE [LARGE SCALE GENOMIC DNA]</scope>
    <source>
        <strain evidence="9">DF5081</strain>
    </source>
</reference>
<keyword evidence="9" id="KW-1185">Reference proteome</keyword>
<keyword evidence="4" id="KW-0805">Transcription regulation</keyword>
<name>A0A8R1E6G4_CAEJA</name>
<evidence type="ECO:0000313" key="9">
    <source>
        <dbReference type="Proteomes" id="UP000005237"/>
    </source>
</evidence>
<sequence>MLMAVNESQPTFELSYGRIANNNFSAFPIEFLDALTHRSKKYILNQCFICFRQFPVDKLPSPAVFETVARICHSEDYELAVKDLENMAQRSLYGSNSSPEPKAKDQCFFLFDFLAYRVPHLAAYSKGNLNSVMNVLGHLTHHMSNNPQNHQIYRIMEQFLLRRWCWSGFHECIANHTSLLGASNKESAITRYILHPKSFYAPVDNAIFPVNPEIFKMTMYNFLRAVKITGQEVAIEGSSFPALIAGYGWPKKSVNLKEPPSWLGSGYDRIERGSFGIEIRQN</sequence>
<organism evidence="8 9">
    <name type="scientific">Caenorhabditis japonica</name>
    <dbReference type="NCBI Taxonomy" id="281687"/>
    <lineage>
        <taxon>Eukaryota</taxon>
        <taxon>Metazoa</taxon>
        <taxon>Ecdysozoa</taxon>
        <taxon>Nematoda</taxon>
        <taxon>Chromadorea</taxon>
        <taxon>Rhabditida</taxon>
        <taxon>Rhabditina</taxon>
        <taxon>Rhabditomorpha</taxon>
        <taxon>Rhabditoidea</taxon>
        <taxon>Rhabditidae</taxon>
        <taxon>Peloderinae</taxon>
        <taxon>Caenorhabditis</taxon>
    </lineage>
</organism>
<evidence type="ECO:0000256" key="4">
    <source>
        <dbReference type="ARBA" id="ARBA00023015"/>
    </source>
</evidence>
<evidence type="ECO:0000256" key="3">
    <source>
        <dbReference type="ARBA" id="ARBA00019696"/>
    </source>
</evidence>
<evidence type="ECO:0000256" key="6">
    <source>
        <dbReference type="ARBA" id="ARBA00023242"/>
    </source>
</evidence>
<dbReference type="GO" id="GO:0010628">
    <property type="term" value="P:positive regulation of gene expression"/>
    <property type="evidence" value="ECO:0007669"/>
    <property type="project" value="TreeGrafter"/>
</dbReference>
<dbReference type="EnsemblMetazoa" id="CJA27339.1">
    <property type="protein sequence ID" value="CJA27339.1"/>
    <property type="gene ID" value="WBGene00182911"/>
</dbReference>
<dbReference type="PANTHER" id="PTHR12691:SF10">
    <property type="entry name" value="MEDIATOR OF RNA POLYMERASE II TRANSCRIPTION SUBUNIT 23"/>
    <property type="match status" value="1"/>
</dbReference>
<proteinExistence type="inferred from homology"/>
<dbReference type="AlphaFoldDB" id="A0A8R1E6G4"/>
<evidence type="ECO:0000256" key="1">
    <source>
        <dbReference type="ARBA" id="ARBA00004123"/>
    </source>
</evidence>
<dbReference type="Proteomes" id="UP000005237">
    <property type="component" value="Unassembled WGS sequence"/>
</dbReference>
<reference evidence="8" key="2">
    <citation type="submission" date="2022-06" db="UniProtKB">
        <authorList>
            <consortium name="EnsemblMetazoa"/>
        </authorList>
    </citation>
    <scope>IDENTIFICATION</scope>
    <source>
        <strain evidence="8">DF5081</strain>
    </source>
</reference>
<dbReference type="GO" id="GO:0005667">
    <property type="term" value="C:transcription regulator complex"/>
    <property type="evidence" value="ECO:0007669"/>
    <property type="project" value="TreeGrafter"/>
</dbReference>
<keyword evidence="5" id="KW-0804">Transcription</keyword>
<dbReference type="GO" id="GO:0016592">
    <property type="term" value="C:mediator complex"/>
    <property type="evidence" value="ECO:0007669"/>
    <property type="project" value="TreeGrafter"/>
</dbReference>
<keyword evidence="6" id="KW-0539">Nucleus</keyword>
<comment type="subcellular location">
    <subcellularLocation>
        <location evidence="1">Nucleus</location>
    </subcellularLocation>
</comment>